<evidence type="ECO:0000256" key="3">
    <source>
        <dbReference type="ARBA" id="ARBA00022679"/>
    </source>
</evidence>
<dbReference type="Gene3D" id="1.10.4200.10">
    <property type="entry name" value="Triphosphoribosyl-dephospho-CoA protein"/>
    <property type="match status" value="2"/>
</dbReference>
<dbReference type="KEGG" id="frx:F7310_08020"/>
<evidence type="ECO:0000256" key="4">
    <source>
        <dbReference type="ARBA" id="ARBA00022741"/>
    </source>
</evidence>
<dbReference type="EMBL" id="CP016796">
    <property type="protein sequence ID" value="API87313.1"/>
    <property type="molecule type" value="Genomic_DNA"/>
</dbReference>
<dbReference type="PANTHER" id="PTHR30201:SF2">
    <property type="entry name" value="2-(5''-TRIPHOSPHORIBOSYL)-3'-DEPHOSPHOCOENZYME-A SYNTHASE"/>
    <property type="match status" value="1"/>
</dbReference>
<dbReference type="InterPro" id="IPR002736">
    <property type="entry name" value="CitG"/>
</dbReference>
<reference evidence="6 7" key="1">
    <citation type="journal article" date="2016" name="Appl. Environ. Microbiol.">
        <title>Whole genome relationships among Francisella bacteria of diverse origin define new species and provide specific regions for detection.</title>
        <authorList>
            <person name="Challacombe J.F."/>
            <person name="Petersen J.M."/>
            <person name="Gallegos-Graves V."/>
            <person name="Hodge D."/>
            <person name="Pillai S."/>
            <person name="Kuske C.R."/>
        </authorList>
    </citation>
    <scope>NUCLEOTIDE SEQUENCE [LARGE SCALE GENOMIC DNA]</scope>
    <source>
        <strain evidence="7">TX07-7310</strain>
    </source>
</reference>
<organism evidence="6 7">
    <name type="scientific">Francisella uliginis</name>
    <dbReference type="NCBI Taxonomy" id="573570"/>
    <lineage>
        <taxon>Bacteria</taxon>
        <taxon>Pseudomonadati</taxon>
        <taxon>Pseudomonadota</taxon>
        <taxon>Gammaproteobacteria</taxon>
        <taxon>Thiotrichales</taxon>
        <taxon>Francisellaceae</taxon>
        <taxon>Francisella</taxon>
    </lineage>
</organism>
<evidence type="ECO:0000313" key="6">
    <source>
        <dbReference type="EMBL" id="API87313.1"/>
    </source>
</evidence>
<evidence type="ECO:0000256" key="2">
    <source>
        <dbReference type="ARBA" id="ARBA00012074"/>
    </source>
</evidence>
<dbReference type="GO" id="GO:0046917">
    <property type="term" value="F:triphosphoribosyl-dephospho-CoA synthase activity"/>
    <property type="evidence" value="ECO:0007669"/>
    <property type="project" value="UniProtKB-EC"/>
</dbReference>
<dbReference type="AlphaFoldDB" id="A0A1L4BTZ1"/>
<name>A0A1L4BTZ1_9GAMM</name>
<dbReference type="Proteomes" id="UP000184222">
    <property type="component" value="Chromosome"/>
</dbReference>
<dbReference type="STRING" id="573570.F7310_08020"/>
<dbReference type="PANTHER" id="PTHR30201">
    <property type="entry name" value="TRIPHOSPHORIBOSYL-DEPHOSPHO-COA SYNTHASE"/>
    <property type="match status" value="1"/>
</dbReference>
<dbReference type="EC" id="2.4.2.52" evidence="2"/>
<evidence type="ECO:0000256" key="5">
    <source>
        <dbReference type="ARBA" id="ARBA00022840"/>
    </source>
</evidence>
<comment type="catalytic activity">
    <reaction evidence="1">
        <text>3'-dephospho-CoA + ATP = 2'-(5''-triphospho-alpha-D-ribosyl)-3'-dephospho-CoA + adenine</text>
        <dbReference type="Rhea" id="RHEA:15117"/>
        <dbReference type="ChEBI" id="CHEBI:16708"/>
        <dbReference type="ChEBI" id="CHEBI:30616"/>
        <dbReference type="ChEBI" id="CHEBI:57328"/>
        <dbReference type="ChEBI" id="CHEBI:61378"/>
        <dbReference type="EC" id="2.4.2.52"/>
    </reaction>
</comment>
<dbReference type="Pfam" id="PF01874">
    <property type="entry name" value="CitG"/>
    <property type="match status" value="1"/>
</dbReference>
<sequence length="277" mass="31529">MSLSRPCMKTDYKKVAGYAVKALFLELKSYPKPGLVSFVDSGAHTDMDANTFYKSLFALRNYFSQVVRYGNKGCDFFALKKLAIQAENTMLRVTNGINTHKGAIFALGLMSATLASFDEIIGLSDLKENFILQWQKPLQMHDTLISKSRQQQREKYNIKGAKDLAIDGYSIVFDYFDEFIYDYKHNSLDMAVINAYVYLMQNMDDTNILNRCGYDTLIYAKNRSKDLLNCQSTELLNKAVSVHREFSSANISPGGVADMIALLLLLGQYYHKDLVWR</sequence>
<keyword evidence="5" id="KW-0067">ATP-binding</keyword>
<dbReference type="GO" id="GO:0051191">
    <property type="term" value="P:prosthetic group biosynthetic process"/>
    <property type="evidence" value="ECO:0007669"/>
    <property type="project" value="TreeGrafter"/>
</dbReference>
<protein>
    <recommendedName>
        <fullName evidence="2">triphosphoribosyl-dephospho-CoA synthase</fullName>
        <ecNumber evidence="2">2.4.2.52</ecNumber>
    </recommendedName>
</protein>
<accession>A0A1L4BTZ1</accession>
<keyword evidence="4" id="KW-0547">Nucleotide-binding</keyword>
<dbReference type="GO" id="GO:0005524">
    <property type="term" value="F:ATP binding"/>
    <property type="evidence" value="ECO:0007669"/>
    <property type="project" value="UniProtKB-KW"/>
</dbReference>
<keyword evidence="7" id="KW-1185">Reference proteome</keyword>
<proteinExistence type="predicted"/>
<evidence type="ECO:0000256" key="1">
    <source>
        <dbReference type="ARBA" id="ARBA00001210"/>
    </source>
</evidence>
<keyword evidence="3" id="KW-0808">Transferase</keyword>
<evidence type="ECO:0000313" key="7">
    <source>
        <dbReference type="Proteomes" id="UP000184222"/>
    </source>
</evidence>
<gene>
    <name evidence="6" type="ORF">F7310_08020</name>
</gene>